<protein>
    <submittedName>
        <fullName evidence="2">Alpha-E domain-containing protein</fullName>
    </submittedName>
</protein>
<dbReference type="InterPro" id="IPR007296">
    <property type="entry name" value="DUF403"/>
</dbReference>
<dbReference type="PANTHER" id="PTHR34595">
    <property type="entry name" value="BLR5612 PROTEIN"/>
    <property type="match status" value="1"/>
</dbReference>
<gene>
    <name evidence="2" type="ORF">ISF26_21705</name>
</gene>
<evidence type="ECO:0000313" key="2">
    <source>
        <dbReference type="EMBL" id="UFP94329.1"/>
    </source>
</evidence>
<proteinExistence type="predicted"/>
<organism evidence="2 3">
    <name type="scientific">Gloeobacter morelensis MG652769</name>
    <dbReference type="NCBI Taxonomy" id="2781736"/>
    <lineage>
        <taxon>Bacteria</taxon>
        <taxon>Bacillati</taxon>
        <taxon>Cyanobacteriota</taxon>
        <taxon>Cyanophyceae</taxon>
        <taxon>Gloeobacterales</taxon>
        <taxon>Gloeobacteraceae</taxon>
        <taxon>Gloeobacter</taxon>
        <taxon>Gloeobacter morelensis</taxon>
    </lineage>
</organism>
<accession>A0ABY3PL64</accession>
<name>A0ABY3PL64_9CYAN</name>
<evidence type="ECO:0000313" key="3">
    <source>
        <dbReference type="Proteomes" id="UP001054846"/>
    </source>
</evidence>
<dbReference type="Pfam" id="PF04168">
    <property type="entry name" value="Alpha-E"/>
    <property type="match status" value="1"/>
</dbReference>
<dbReference type="EMBL" id="CP063845">
    <property type="protein sequence ID" value="UFP94329.1"/>
    <property type="molecule type" value="Genomic_DNA"/>
</dbReference>
<keyword evidence="3" id="KW-1185">Reference proteome</keyword>
<feature type="domain" description="DUF403" evidence="1">
    <location>
        <begin position="1"/>
        <end position="315"/>
    </location>
</feature>
<reference evidence="2 3" key="1">
    <citation type="journal article" date="2021" name="Genome Biol. Evol.">
        <title>Complete Genome Sequencing of a Novel Gloeobacter Species from a Waterfall Cave in Mexico.</title>
        <authorList>
            <person name="Saw J.H."/>
            <person name="Cardona T."/>
            <person name="Montejano G."/>
        </authorList>
    </citation>
    <scope>NUCLEOTIDE SEQUENCE [LARGE SCALE GENOMIC DNA]</scope>
    <source>
        <strain evidence="2">MG652769</strain>
    </source>
</reference>
<dbReference type="RefSeq" id="WP_230841388.1">
    <property type="nucleotide sequence ID" value="NZ_CP063845.1"/>
</dbReference>
<dbReference type="PANTHER" id="PTHR34595:SF7">
    <property type="entry name" value="SLL1039 PROTEIN"/>
    <property type="match status" value="1"/>
</dbReference>
<dbReference type="InterPro" id="IPR051680">
    <property type="entry name" value="ATP-dep_Glu-Cys_Ligase-2"/>
</dbReference>
<dbReference type="Proteomes" id="UP001054846">
    <property type="component" value="Chromosome"/>
</dbReference>
<evidence type="ECO:0000259" key="1">
    <source>
        <dbReference type="Pfam" id="PF04168"/>
    </source>
</evidence>
<sequence>MLSRIAEYHYWLGRYIERAENTARVVADYYQTLLDIGEQANHASQRWEMVLEVVGEMDAYQERYPAVQPAQVEQFVTFDRTNPSSILSCVTQARENARGIRDQISSELWLALNRLYLELRGARWEGDVDAEALGFYEKVKEQSGLIDSLIDSTILHDTGWRFLRLGHFFERALQTARILQVRYRLINPQSALAERPIEVQQWLSLLRSVSGSEIYSKLYRATVAPRSVAALLVLNPRFPRSLRFATSQVSNILGLLAASQPGSYTSEAERLSGRLANELVYSTLEEIERTGVVPYLLQKESELNLIGDHIHNYYFGYPVPTPMVQVQTLEFQTF</sequence>